<dbReference type="RefSeq" id="WP_309805056.1">
    <property type="nucleotide sequence ID" value="NZ_JAVDRD010000004.1"/>
</dbReference>
<keyword evidence="4" id="KW-0410">Iron transport</keyword>
<evidence type="ECO:0000256" key="12">
    <source>
        <dbReference type="RuleBase" id="RU003357"/>
    </source>
</evidence>
<dbReference type="PROSITE" id="PS52016">
    <property type="entry name" value="TONB_DEPENDENT_REC_3"/>
    <property type="match status" value="1"/>
</dbReference>
<protein>
    <submittedName>
        <fullName evidence="16">Outer membrane receptor protein involved in Fe transport</fullName>
    </submittedName>
</protein>
<sequence>MARLAVAALVLPAVFGVARPVHAQGRPGMAPLRLPAAPLADSLRTLGLATHTTIIFAPQTVAGRRAPAMVLVGDVAAIARRLVAGSGLVVRRSGLRSLLILPAPPPRAPAPEAPPPVLAAGDIMVTALRRPTLLADTPISMVALRGEDLGHDRATTLAGLARLAPSLTVASAGTGFNRLSMRGAYAAGEATVALYFGNVPVAGPGGSTSDPGMMTPDLVLADVERVEVLRGPQGTLYGTSSLAGTVRVLFRGAQLDQRSLALDSAATLTQHGAAGASTTAVVNLPLAAGTVALRAVGWREYQGGVIDMPRLGRRNSDDQLREGGRLALRWQIAPDWRADLAGVWQRSRIGNSHSTIGGGAPDQTAAQVIVPFFDTFAMASLDLHGRLGSGGVSLDATAAQSWWRPHRFWDFTQSQLNHLDDATACAALASLATGNCSATQMARYNRLLLASSPTLVDQPLAVDVSSGEVRLSAEGRMTWTAGLFASRRSDDGQSASLGVNPATGLARPGTQPTSLRRFASQLDEYALFGDGSWRALPWLMLSGGLRYFHYARTTQSVVTLPNPFLGPFAPSSLAMATRAHGLVGRARVEARPSSRVLVYGQVSNGFRPGGSNVVPGLPQALASYADDRLESWEVGTRLSGPARSWHLDLNGFHQRWSNMQYAAVSADGSYAFITNIGTARINGAELSAGVALRGGWRAKLQGTVTDARLVQDQVSGAATTDGRAGEALPYVAPWAASVELRREWALGQSQGADGGWRGDGGLFLHYAGRAWSAFRGSTVIDRLALGGFAAIDADLAIARGPWRLGVFVQNLANGRGRVWAGTTGGSDMVTYQRPRTVGLTLHSELR</sequence>
<dbReference type="InterPro" id="IPR039426">
    <property type="entry name" value="TonB-dep_rcpt-like"/>
</dbReference>
<evidence type="ECO:0000256" key="8">
    <source>
        <dbReference type="ARBA" id="ARBA00023077"/>
    </source>
</evidence>
<evidence type="ECO:0000256" key="2">
    <source>
        <dbReference type="ARBA" id="ARBA00022448"/>
    </source>
</evidence>
<keyword evidence="8 12" id="KW-0798">TonB box</keyword>
<evidence type="ECO:0000256" key="11">
    <source>
        <dbReference type="PROSITE-ProRule" id="PRU01360"/>
    </source>
</evidence>
<feature type="domain" description="TonB-dependent receptor-like beta-barrel" evidence="14">
    <location>
        <begin position="458"/>
        <end position="811"/>
    </location>
</feature>
<evidence type="ECO:0000256" key="13">
    <source>
        <dbReference type="SAM" id="SignalP"/>
    </source>
</evidence>
<evidence type="ECO:0000256" key="5">
    <source>
        <dbReference type="ARBA" id="ARBA00022692"/>
    </source>
</evidence>
<evidence type="ECO:0000256" key="6">
    <source>
        <dbReference type="ARBA" id="ARBA00023004"/>
    </source>
</evidence>
<dbReference type="Pfam" id="PF00593">
    <property type="entry name" value="TonB_dep_Rec_b-barrel"/>
    <property type="match status" value="1"/>
</dbReference>
<keyword evidence="17" id="KW-1185">Reference proteome</keyword>
<keyword evidence="6" id="KW-0408">Iron</keyword>
<dbReference type="Gene3D" id="3.55.50.30">
    <property type="match status" value="1"/>
</dbReference>
<keyword evidence="7" id="KW-0406">Ion transport</keyword>
<feature type="domain" description="TonB-dependent receptor plug" evidence="15">
    <location>
        <begin position="135"/>
        <end position="245"/>
    </location>
</feature>
<keyword evidence="10 11" id="KW-0998">Cell outer membrane</keyword>
<dbReference type="InterPro" id="IPR000531">
    <property type="entry name" value="Beta-barrel_TonB"/>
</dbReference>
<feature type="chain" id="PRO_5046117440" evidence="13">
    <location>
        <begin position="24"/>
        <end position="846"/>
    </location>
</feature>
<keyword evidence="9 11" id="KW-0472">Membrane</keyword>
<evidence type="ECO:0000256" key="3">
    <source>
        <dbReference type="ARBA" id="ARBA00022452"/>
    </source>
</evidence>
<evidence type="ECO:0000256" key="7">
    <source>
        <dbReference type="ARBA" id="ARBA00023065"/>
    </source>
</evidence>
<dbReference type="SUPFAM" id="SSF56935">
    <property type="entry name" value="Porins"/>
    <property type="match status" value="1"/>
</dbReference>
<evidence type="ECO:0000256" key="1">
    <source>
        <dbReference type="ARBA" id="ARBA00004571"/>
    </source>
</evidence>
<gene>
    <name evidence="16" type="ORF">J2792_001969</name>
</gene>
<evidence type="ECO:0000256" key="4">
    <source>
        <dbReference type="ARBA" id="ARBA00022496"/>
    </source>
</evidence>
<keyword evidence="5 11" id="KW-0812">Transmembrane</keyword>
<dbReference type="Proteomes" id="UP001184150">
    <property type="component" value="Unassembled WGS sequence"/>
</dbReference>
<comment type="similarity">
    <text evidence="11 12">Belongs to the TonB-dependent receptor family.</text>
</comment>
<evidence type="ECO:0000313" key="16">
    <source>
        <dbReference type="EMBL" id="MDR6511097.1"/>
    </source>
</evidence>
<evidence type="ECO:0000256" key="9">
    <source>
        <dbReference type="ARBA" id="ARBA00023136"/>
    </source>
</evidence>
<dbReference type="EMBL" id="JAVDRD010000004">
    <property type="protein sequence ID" value="MDR6511097.1"/>
    <property type="molecule type" value="Genomic_DNA"/>
</dbReference>
<dbReference type="PANTHER" id="PTHR32552">
    <property type="entry name" value="FERRICHROME IRON RECEPTOR-RELATED"/>
    <property type="match status" value="1"/>
</dbReference>
<reference evidence="16 17" key="1">
    <citation type="submission" date="2023-07" db="EMBL/GenBank/DDBJ databases">
        <title>Sorghum-associated microbial communities from plants grown in Nebraska, USA.</title>
        <authorList>
            <person name="Schachtman D."/>
        </authorList>
    </citation>
    <scope>NUCLEOTIDE SEQUENCE [LARGE SCALE GENOMIC DNA]</scope>
    <source>
        <strain evidence="16 17">DS1027</strain>
    </source>
</reference>
<keyword evidence="16" id="KW-0675">Receptor</keyword>
<feature type="signal peptide" evidence="13">
    <location>
        <begin position="1"/>
        <end position="23"/>
    </location>
</feature>
<evidence type="ECO:0000259" key="15">
    <source>
        <dbReference type="Pfam" id="PF07715"/>
    </source>
</evidence>
<evidence type="ECO:0000313" key="17">
    <source>
        <dbReference type="Proteomes" id="UP001184150"/>
    </source>
</evidence>
<comment type="caution">
    <text evidence="16">The sequence shown here is derived from an EMBL/GenBank/DDBJ whole genome shotgun (WGS) entry which is preliminary data.</text>
</comment>
<accession>A0ABU1MM46</accession>
<name>A0ABU1MM46_9SPHN</name>
<dbReference type="InterPro" id="IPR012910">
    <property type="entry name" value="Plug_dom"/>
</dbReference>
<proteinExistence type="inferred from homology"/>
<dbReference type="InterPro" id="IPR036942">
    <property type="entry name" value="Beta-barrel_TonB_sf"/>
</dbReference>
<keyword evidence="13" id="KW-0732">Signal</keyword>
<dbReference type="Pfam" id="PF07715">
    <property type="entry name" value="Plug"/>
    <property type="match status" value="1"/>
</dbReference>
<comment type="subcellular location">
    <subcellularLocation>
        <location evidence="1 11">Cell outer membrane</location>
        <topology evidence="1 11">Multi-pass membrane protein</topology>
    </subcellularLocation>
</comment>
<organism evidence="16 17">
    <name type="scientific">Novosphingobium capsulatum</name>
    <dbReference type="NCBI Taxonomy" id="13688"/>
    <lineage>
        <taxon>Bacteria</taxon>
        <taxon>Pseudomonadati</taxon>
        <taxon>Pseudomonadota</taxon>
        <taxon>Alphaproteobacteria</taxon>
        <taxon>Sphingomonadales</taxon>
        <taxon>Sphingomonadaceae</taxon>
        <taxon>Novosphingobium</taxon>
    </lineage>
</organism>
<evidence type="ECO:0000256" key="10">
    <source>
        <dbReference type="ARBA" id="ARBA00023237"/>
    </source>
</evidence>
<keyword evidence="3 11" id="KW-1134">Transmembrane beta strand</keyword>
<dbReference type="Gene3D" id="2.40.170.20">
    <property type="entry name" value="TonB-dependent receptor, beta-barrel domain"/>
    <property type="match status" value="1"/>
</dbReference>
<evidence type="ECO:0000259" key="14">
    <source>
        <dbReference type="Pfam" id="PF00593"/>
    </source>
</evidence>
<dbReference type="PANTHER" id="PTHR32552:SF81">
    <property type="entry name" value="TONB-DEPENDENT OUTER MEMBRANE RECEPTOR"/>
    <property type="match status" value="1"/>
</dbReference>
<keyword evidence="2 11" id="KW-0813">Transport</keyword>